<organism evidence="2 3">
    <name type="scientific">Skermanella cutis</name>
    <dbReference type="NCBI Taxonomy" id="2775420"/>
    <lineage>
        <taxon>Bacteria</taxon>
        <taxon>Pseudomonadati</taxon>
        <taxon>Pseudomonadota</taxon>
        <taxon>Alphaproteobacteria</taxon>
        <taxon>Rhodospirillales</taxon>
        <taxon>Azospirillaceae</taxon>
        <taxon>Skermanella</taxon>
    </lineage>
</organism>
<protein>
    <submittedName>
        <fullName evidence="2">Gene transfer agent family protein</fullName>
    </submittedName>
</protein>
<evidence type="ECO:0000313" key="3">
    <source>
        <dbReference type="Proteomes" id="UP000595197"/>
    </source>
</evidence>
<dbReference type="Pfam" id="PF11836">
    <property type="entry name" value="Phage_TAC_11"/>
    <property type="match status" value="1"/>
</dbReference>
<evidence type="ECO:0000256" key="1">
    <source>
        <dbReference type="SAM" id="Phobius"/>
    </source>
</evidence>
<reference evidence="2" key="1">
    <citation type="submission" date="2021-02" db="EMBL/GenBank/DDBJ databases">
        <title>Skermanella TT6 skin isolate.</title>
        <authorList>
            <person name="Lee K."/>
            <person name="Ganzorig M."/>
        </authorList>
    </citation>
    <scope>NUCLEOTIDE SEQUENCE</scope>
    <source>
        <strain evidence="2">TT6</strain>
    </source>
</reference>
<feature type="transmembrane region" description="Helical" evidence="1">
    <location>
        <begin position="84"/>
        <end position="108"/>
    </location>
</feature>
<keyword evidence="2" id="KW-0614">Plasmid</keyword>
<keyword evidence="1" id="KW-1133">Transmembrane helix</keyword>
<gene>
    <name evidence="2" type="ORF">IGS68_33635</name>
</gene>
<keyword evidence="3" id="KW-1185">Reference proteome</keyword>
<dbReference type="EMBL" id="CP067422">
    <property type="protein sequence ID" value="QQP93565.1"/>
    <property type="molecule type" value="Genomic_DNA"/>
</dbReference>
<dbReference type="RefSeq" id="WP_201083219.1">
    <property type="nucleotide sequence ID" value="NZ_CP067422.1"/>
</dbReference>
<keyword evidence="1" id="KW-0812">Transmembrane</keyword>
<name>A0ABX7BGQ6_9PROT</name>
<keyword evidence="1" id="KW-0472">Membrane</keyword>
<dbReference type="Proteomes" id="UP000595197">
    <property type="component" value="Plasmid pTT6-2"/>
</dbReference>
<geneLocation type="plasmid" evidence="2 3">
    <name>pTT6-2</name>
</geneLocation>
<evidence type="ECO:0000313" key="2">
    <source>
        <dbReference type="EMBL" id="QQP93565.1"/>
    </source>
</evidence>
<proteinExistence type="predicted"/>
<sequence>MTTPNPYRGEVVVELDGRSYVLRPSFQAMVQIEVAAGRGLVPLTRSLMSGEILVTDIVAVLQGAIDAGLPAGSKRMTRDEIGEAVFRAGVLGLVPAIVTFLTGCIAGGTEASEESAGGNA</sequence>
<dbReference type="InterPro" id="IPR021791">
    <property type="entry name" value="Phage_TAC_11"/>
</dbReference>
<accession>A0ABX7BGQ6</accession>